<keyword evidence="11 14" id="KW-0234">DNA repair</keyword>
<dbReference type="FunFam" id="3.30.470.30:FF:000001">
    <property type="entry name" value="DNA ligase"/>
    <property type="match status" value="1"/>
</dbReference>
<proteinExistence type="inferred from homology"/>
<protein>
    <recommendedName>
        <fullName evidence="3 14">DNA ligase</fullName>
        <ecNumber evidence="2 14">6.5.1.2</ecNumber>
    </recommendedName>
    <alternativeName>
        <fullName evidence="14">Polydeoxyribonucleotide synthase [NAD(+)]</fullName>
    </alternativeName>
</protein>
<evidence type="ECO:0000259" key="16">
    <source>
        <dbReference type="PROSITE" id="PS50172"/>
    </source>
</evidence>
<feature type="binding site" evidence="14">
    <location>
        <position position="310"/>
    </location>
    <ligand>
        <name>NAD(+)</name>
        <dbReference type="ChEBI" id="CHEBI:57540"/>
    </ligand>
</feature>
<keyword evidence="7 14" id="KW-0227">DNA damage</keyword>
<evidence type="ECO:0000256" key="5">
    <source>
        <dbReference type="ARBA" id="ARBA00022705"/>
    </source>
</evidence>
<evidence type="ECO:0000256" key="6">
    <source>
        <dbReference type="ARBA" id="ARBA00022723"/>
    </source>
</evidence>
<dbReference type="InterPro" id="IPR004150">
    <property type="entry name" value="NAD_DNA_ligase_OB"/>
</dbReference>
<feature type="binding site" evidence="14">
    <location>
        <position position="431"/>
    </location>
    <ligand>
        <name>Zn(2+)</name>
        <dbReference type="ChEBI" id="CHEBI:29105"/>
    </ligand>
</feature>
<dbReference type="InterPro" id="IPR013839">
    <property type="entry name" value="DNAligase_adenylation"/>
</dbReference>
<keyword evidence="10 14" id="KW-0520">NAD</keyword>
<feature type="binding site" evidence="14">
    <location>
        <position position="135"/>
    </location>
    <ligand>
        <name>NAD(+)</name>
        <dbReference type="ChEBI" id="CHEBI:57540"/>
    </ligand>
</feature>
<evidence type="ECO:0000256" key="11">
    <source>
        <dbReference type="ARBA" id="ARBA00023204"/>
    </source>
</evidence>
<evidence type="ECO:0000256" key="13">
    <source>
        <dbReference type="ARBA" id="ARBA00060881"/>
    </source>
</evidence>
<name>A0A9D9NRW4_9BACT</name>
<dbReference type="GO" id="GO:0046872">
    <property type="term" value="F:metal ion binding"/>
    <property type="evidence" value="ECO:0007669"/>
    <property type="project" value="UniProtKB-KW"/>
</dbReference>
<comment type="caution">
    <text evidence="17">The sequence shown here is derived from an EMBL/GenBank/DDBJ whole genome shotgun (WGS) entry which is preliminary data.</text>
</comment>
<dbReference type="PIRSF" id="PIRSF001604">
    <property type="entry name" value="LigA"/>
    <property type="match status" value="1"/>
</dbReference>
<feature type="binding site" evidence="14">
    <location>
        <begin position="104"/>
        <end position="105"/>
    </location>
    <ligand>
        <name>NAD(+)</name>
        <dbReference type="ChEBI" id="CHEBI:57540"/>
    </ligand>
</feature>
<evidence type="ECO:0000256" key="9">
    <source>
        <dbReference type="ARBA" id="ARBA00022842"/>
    </source>
</evidence>
<dbReference type="InterPro" id="IPR033136">
    <property type="entry name" value="DNA_ligase_CS"/>
</dbReference>
<keyword evidence="14" id="KW-0464">Manganese</keyword>
<dbReference type="InterPro" id="IPR001357">
    <property type="entry name" value="BRCT_dom"/>
</dbReference>
<dbReference type="SMART" id="SM00292">
    <property type="entry name" value="BRCT"/>
    <property type="match status" value="1"/>
</dbReference>
<feature type="binding site" evidence="14">
    <location>
        <position position="452"/>
    </location>
    <ligand>
        <name>Zn(2+)</name>
        <dbReference type="ChEBI" id="CHEBI:29105"/>
    </ligand>
</feature>
<evidence type="ECO:0000313" key="17">
    <source>
        <dbReference type="EMBL" id="MBO8486260.1"/>
    </source>
</evidence>
<keyword evidence="6 14" id="KW-0479">Metal-binding</keyword>
<feature type="binding site" evidence="14">
    <location>
        <begin position="34"/>
        <end position="38"/>
    </location>
    <ligand>
        <name>NAD(+)</name>
        <dbReference type="ChEBI" id="CHEBI:57540"/>
    </ligand>
</feature>
<dbReference type="InterPro" id="IPR001679">
    <property type="entry name" value="DNA_ligase"/>
</dbReference>
<dbReference type="Gene3D" id="3.30.470.30">
    <property type="entry name" value="DNA ligase/mRNA capping enzyme"/>
    <property type="match status" value="1"/>
</dbReference>
<dbReference type="Gene3D" id="1.10.287.610">
    <property type="entry name" value="Helix hairpin bin"/>
    <property type="match status" value="1"/>
</dbReference>
<evidence type="ECO:0000256" key="8">
    <source>
        <dbReference type="ARBA" id="ARBA00022833"/>
    </source>
</evidence>
<dbReference type="EMBL" id="JADILX010000112">
    <property type="protein sequence ID" value="MBO8486260.1"/>
    <property type="molecule type" value="Genomic_DNA"/>
</dbReference>
<reference evidence="17" key="1">
    <citation type="submission" date="2020-10" db="EMBL/GenBank/DDBJ databases">
        <authorList>
            <person name="Gilroy R."/>
        </authorList>
    </citation>
    <scope>NUCLEOTIDE SEQUENCE</scope>
    <source>
        <strain evidence="17">B2-16538</strain>
    </source>
</reference>
<dbReference type="Pfam" id="PF00533">
    <property type="entry name" value="BRCT"/>
    <property type="match status" value="1"/>
</dbReference>
<dbReference type="GO" id="GO:0006260">
    <property type="term" value="P:DNA replication"/>
    <property type="evidence" value="ECO:0007669"/>
    <property type="project" value="UniProtKB-KW"/>
</dbReference>
<dbReference type="NCBIfam" id="TIGR00575">
    <property type="entry name" value="dnlj"/>
    <property type="match status" value="1"/>
</dbReference>
<dbReference type="InterPro" id="IPR004149">
    <property type="entry name" value="Znf_DNAligase_C4"/>
</dbReference>
<comment type="similarity">
    <text evidence="13 14">Belongs to the NAD-dependent DNA ligase family. LigA subfamily.</text>
</comment>
<dbReference type="SUPFAM" id="SSF47781">
    <property type="entry name" value="RuvA domain 2-like"/>
    <property type="match status" value="1"/>
</dbReference>
<dbReference type="Gene3D" id="6.20.10.30">
    <property type="match status" value="1"/>
</dbReference>
<dbReference type="Pfam" id="PF03120">
    <property type="entry name" value="OB_DNA_ligase"/>
    <property type="match status" value="1"/>
</dbReference>
<dbReference type="Gene3D" id="2.40.50.140">
    <property type="entry name" value="Nucleic acid-binding proteins"/>
    <property type="match status" value="1"/>
</dbReference>
<dbReference type="SMART" id="SM00532">
    <property type="entry name" value="LIGANc"/>
    <property type="match status" value="1"/>
</dbReference>
<gene>
    <name evidence="14 17" type="primary">ligA</name>
    <name evidence="17" type="ORF">IAB78_07545</name>
</gene>
<dbReference type="InterPro" id="IPR041663">
    <property type="entry name" value="DisA/LigA_HHH"/>
</dbReference>
<dbReference type="GO" id="GO:0005829">
    <property type="term" value="C:cytosol"/>
    <property type="evidence" value="ECO:0007669"/>
    <property type="project" value="TreeGrafter"/>
</dbReference>
<comment type="catalytic activity">
    <reaction evidence="12 14">
        <text>NAD(+) + (deoxyribonucleotide)n-3'-hydroxyl + 5'-phospho-(deoxyribonucleotide)m = (deoxyribonucleotide)n+m + AMP + beta-nicotinamide D-nucleotide.</text>
        <dbReference type="EC" id="6.5.1.2"/>
    </reaction>
</comment>
<dbReference type="HAMAP" id="MF_01588">
    <property type="entry name" value="DNA_ligase_A"/>
    <property type="match status" value="1"/>
</dbReference>
<dbReference type="InterPro" id="IPR013840">
    <property type="entry name" value="DNAligase_N"/>
</dbReference>
<dbReference type="AlphaFoldDB" id="A0A9D9NRW4"/>
<evidence type="ECO:0000256" key="3">
    <source>
        <dbReference type="ARBA" id="ARBA00013308"/>
    </source>
</evidence>
<comment type="function">
    <text evidence="1 14">DNA ligase that catalyzes the formation of phosphodiester linkages between 5'-phosphoryl and 3'-hydroxyl groups in double-stranded DNA using NAD as a coenzyme and as the energy source for the reaction. It is essential for DNA replication and repair of damaged DNA.</text>
</comment>
<evidence type="ECO:0000313" key="18">
    <source>
        <dbReference type="Proteomes" id="UP000823750"/>
    </source>
</evidence>
<dbReference type="PROSITE" id="PS01056">
    <property type="entry name" value="DNA_LIGASE_N2"/>
    <property type="match status" value="1"/>
</dbReference>
<dbReference type="SUPFAM" id="SSF56091">
    <property type="entry name" value="DNA ligase/mRNA capping enzyme, catalytic domain"/>
    <property type="match status" value="1"/>
</dbReference>
<dbReference type="CDD" id="cd00114">
    <property type="entry name" value="LIGANc"/>
    <property type="match status" value="1"/>
</dbReference>
<evidence type="ECO:0000256" key="12">
    <source>
        <dbReference type="ARBA" id="ARBA00034005"/>
    </source>
</evidence>
<evidence type="ECO:0000256" key="10">
    <source>
        <dbReference type="ARBA" id="ARBA00023027"/>
    </source>
</evidence>
<evidence type="ECO:0000256" key="1">
    <source>
        <dbReference type="ARBA" id="ARBA00004067"/>
    </source>
</evidence>
<dbReference type="FunFam" id="1.10.150.20:FF:000006">
    <property type="entry name" value="DNA ligase"/>
    <property type="match status" value="1"/>
</dbReference>
<evidence type="ECO:0000256" key="2">
    <source>
        <dbReference type="ARBA" id="ARBA00012722"/>
    </source>
</evidence>
<evidence type="ECO:0000256" key="15">
    <source>
        <dbReference type="SAM" id="MobiDB-lite"/>
    </source>
</evidence>
<dbReference type="PANTHER" id="PTHR23389">
    <property type="entry name" value="CHROMOSOME TRANSMISSION FIDELITY FACTOR 18"/>
    <property type="match status" value="1"/>
</dbReference>
<reference evidence="17" key="2">
    <citation type="journal article" date="2021" name="PeerJ">
        <title>Extensive microbial diversity within the chicken gut microbiome revealed by metagenomics and culture.</title>
        <authorList>
            <person name="Gilroy R."/>
            <person name="Ravi A."/>
            <person name="Getino M."/>
            <person name="Pursley I."/>
            <person name="Horton D.L."/>
            <person name="Alikhan N.F."/>
            <person name="Baker D."/>
            <person name="Gharbi K."/>
            <person name="Hall N."/>
            <person name="Watson M."/>
            <person name="Adriaenssens E.M."/>
            <person name="Foster-Nyarko E."/>
            <person name="Jarju S."/>
            <person name="Secka A."/>
            <person name="Antonio M."/>
            <person name="Oren A."/>
            <person name="Chaudhuri R.R."/>
            <person name="La Ragione R."/>
            <person name="Hildebrand F."/>
            <person name="Pallen M.J."/>
        </authorList>
    </citation>
    <scope>NUCLEOTIDE SEQUENCE</scope>
    <source>
        <strain evidence="17">B2-16538</strain>
    </source>
</reference>
<evidence type="ECO:0000256" key="14">
    <source>
        <dbReference type="HAMAP-Rule" id="MF_01588"/>
    </source>
</evidence>
<organism evidence="17 18">
    <name type="scientific">Candidatus Cryptobacteroides excrementavium</name>
    <dbReference type="NCBI Taxonomy" id="2840759"/>
    <lineage>
        <taxon>Bacteria</taxon>
        <taxon>Pseudomonadati</taxon>
        <taxon>Bacteroidota</taxon>
        <taxon>Bacteroidia</taxon>
        <taxon>Bacteroidales</taxon>
        <taxon>Candidatus Cryptobacteroides</taxon>
    </lineage>
</organism>
<keyword evidence="5 14" id="KW-0235">DNA replication</keyword>
<accession>A0A9D9NRW4</accession>
<feature type="binding site" evidence="14">
    <location>
        <position position="428"/>
    </location>
    <ligand>
        <name>Zn(2+)</name>
        <dbReference type="ChEBI" id="CHEBI:29105"/>
    </ligand>
</feature>
<dbReference type="Pfam" id="PF12826">
    <property type="entry name" value="HHH_2"/>
    <property type="match status" value="1"/>
</dbReference>
<dbReference type="GO" id="GO:0003911">
    <property type="term" value="F:DNA ligase (NAD+) activity"/>
    <property type="evidence" value="ECO:0007669"/>
    <property type="project" value="UniProtKB-UniRule"/>
</dbReference>
<dbReference type="InterPro" id="IPR010994">
    <property type="entry name" value="RuvA_2-like"/>
</dbReference>
<dbReference type="Gene3D" id="3.40.50.10190">
    <property type="entry name" value="BRCT domain"/>
    <property type="match status" value="1"/>
</dbReference>
<evidence type="ECO:0000256" key="4">
    <source>
        <dbReference type="ARBA" id="ARBA00022598"/>
    </source>
</evidence>
<feature type="binding site" evidence="14">
    <location>
        <position position="195"/>
    </location>
    <ligand>
        <name>NAD(+)</name>
        <dbReference type="ChEBI" id="CHEBI:57540"/>
    </ligand>
</feature>
<keyword evidence="9 14" id="KW-0460">Magnesium</keyword>
<dbReference type="InterPro" id="IPR012340">
    <property type="entry name" value="NA-bd_OB-fold"/>
</dbReference>
<feature type="binding site" evidence="14">
    <location>
        <position position="158"/>
    </location>
    <ligand>
        <name>NAD(+)</name>
        <dbReference type="ChEBI" id="CHEBI:57540"/>
    </ligand>
</feature>
<dbReference type="Pfam" id="PF03119">
    <property type="entry name" value="DNA_ligase_ZBD"/>
    <property type="match status" value="1"/>
</dbReference>
<dbReference type="SUPFAM" id="SSF52113">
    <property type="entry name" value="BRCT domain"/>
    <property type="match status" value="1"/>
</dbReference>
<feature type="region of interest" description="Disordered" evidence="15">
    <location>
        <begin position="58"/>
        <end position="90"/>
    </location>
</feature>
<evidence type="ECO:0000256" key="7">
    <source>
        <dbReference type="ARBA" id="ARBA00022763"/>
    </source>
</evidence>
<dbReference type="Pfam" id="PF01653">
    <property type="entry name" value="DNA_ligase_aden"/>
    <property type="match status" value="1"/>
</dbReference>
<dbReference type="InterPro" id="IPR036420">
    <property type="entry name" value="BRCT_dom_sf"/>
</dbReference>
<feature type="binding site" evidence="14">
    <location>
        <position position="446"/>
    </location>
    <ligand>
        <name>Zn(2+)</name>
        <dbReference type="ChEBI" id="CHEBI:29105"/>
    </ligand>
</feature>
<comment type="cofactor">
    <cofactor evidence="14">
        <name>Mg(2+)</name>
        <dbReference type="ChEBI" id="CHEBI:18420"/>
    </cofactor>
    <cofactor evidence="14">
        <name>Mn(2+)</name>
        <dbReference type="ChEBI" id="CHEBI:29035"/>
    </cofactor>
</comment>
<dbReference type="FunFam" id="2.40.50.140:FF:000012">
    <property type="entry name" value="DNA ligase"/>
    <property type="match status" value="1"/>
</dbReference>
<dbReference type="GO" id="GO:0006281">
    <property type="term" value="P:DNA repair"/>
    <property type="evidence" value="ECO:0007669"/>
    <property type="project" value="UniProtKB-KW"/>
</dbReference>
<feature type="binding site" evidence="14">
    <location>
        <position position="334"/>
    </location>
    <ligand>
        <name>NAD(+)</name>
        <dbReference type="ChEBI" id="CHEBI:57540"/>
    </ligand>
</feature>
<dbReference type="PANTHER" id="PTHR23389:SF9">
    <property type="entry name" value="DNA LIGASE"/>
    <property type="match status" value="1"/>
</dbReference>
<feature type="region of interest" description="Disordered" evidence="15">
    <location>
        <begin position="687"/>
        <end position="710"/>
    </location>
</feature>
<dbReference type="EC" id="6.5.1.2" evidence="2 14"/>
<dbReference type="NCBIfam" id="NF005932">
    <property type="entry name" value="PRK07956.1"/>
    <property type="match status" value="1"/>
</dbReference>
<dbReference type="Gene3D" id="1.10.150.20">
    <property type="entry name" value="5' to 3' exonuclease, C-terminal subdomain"/>
    <property type="match status" value="2"/>
</dbReference>
<dbReference type="SUPFAM" id="SSF50249">
    <property type="entry name" value="Nucleic acid-binding proteins"/>
    <property type="match status" value="1"/>
</dbReference>
<keyword evidence="8 14" id="KW-0862">Zinc</keyword>
<feature type="domain" description="BRCT" evidence="16">
    <location>
        <begin position="610"/>
        <end position="686"/>
    </location>
</feature>
<dbReference type="Proteomes" id="UP000823750">
    <property type="component" value="Unassembled WGS sequence"/>
</dbReference>
<feature type="active site" description="N6-AMP-lysine intermediate" evidence="14">
    <location>
        <position position="137"/>
    </location>
</feature>
<sequence>MTEEQARIRAEELRSMIAENNRLYYVDNAPKISDYDFDMLMNELIAIEKQFPRLVTPDSPTMKVGSDLSGGPVSGGGASSRRRNSAETAPREFVQYPHRYPMLSLGNTYDISEVEDFVQRTSKSVGNTGFTLSCELKFDGTAICLTYRKGRLFRALTRGDGVMGDDVTENARHIRNIPQHLCGSGYPDEFEIRGEIYMPYAAFDRLNAERERDEEAPFANPRNAASGSLKLLDPEEVGHRGLECTLYHIPGDSLPFSSHDEALKAASSWGLPVSDKRRICTDIHGIEDYIAYWDTERKYLPFATDGIVIKVNELALQKTLGYTSKFPRWAVAYKFKAEQALTRIVSIDYQVGRTGAVTPVANLEPVQLAGTVVKRATLHNPDQMQMLDIRIGDHVYVEKGGEIIPKITGVDTASRDGSEAVPVFPDTCPDCGTPLVRDEGEARVFCPNASGCPTQIKGKMLHFISRKAMNITAGDATVDQLYTLGLARFPADLYSLTKEDLLRMDGWKDRSAGRFLESIAASRKVPFGHVLFAIGIRYVGESTAKTLAAHFRDIHALMSATKEELLKVEDIGEVIADSILSYFADSRNMEQIERLEKAGLQFSVQEDDKPVSDSLKGMTIVISGVFSVSRDEMKRLISAHGGKSSSSISGKTAFLLAGEKPGPEKLQKAEALGIKILDEAGFMEMISGNAPEKGDSPEVETENRQLTLFG</sequence>
<dbReference type="PROSITE" id="PS50172">
    <property type="entry name" value="BRCT"/>
    <property type="match status" value="1"/>
</dbReference>
<keyword evidence="4 14" id="KW-0436">Ligase</keyword>